<dbReference type="InterPro" id="IPR015947">
    <property type="entry name" value="PUA-like_sf"/>
</dbReference>
<dbReference type="AlphaFoldDB" id="A0A6V4GK03"/>
<evidence type="ECO:0008006" key="2">
    <source>
        <dbReference type="Google" id="ProtNLM"/>
    </source>
</evidence>
<dbReference type="Gene3D" id="2.30.130.30">
    <property type="entry name" value="Hypothetical protein"/>
    <property type="match status" value="1"/>
</dbReference>
<reference evidence="1" key="1">
    <citation type="submission" date="2021-01" db="EMBL/GenBank/DDBJ databases">
        <authorList>
            <person name="Corre E."/>
            <person name="Pelletier E."/>
            <person name="Niang G."/>
            <person name="Scheremetjew M."/>
            <person name="Finn R."/>
            <person name="Kale V."/>
            <person name="Holt S."/>
            <person name="Cochrane G."/>
            <person name="Meng A."/>
            <person name="Brown T."/>
            <person name="Cohen L."/>
        </authorList>
    </citation>
    <scope>NUCLEOTIDE SEQUENCE</scope>
    <source>
        <strain evidence="1">UIO037</strain>
    </source>
</reference>
<accession>A0A6V4GK03</accession>
<evidence type="ECO:0000313" key="1">
    <source>
        <dbReference type="EMBL" id="CAE2198291.1"/>
    </source>
</evidence>
<dbReference type="EMBL" id="HBKO01007705">
    <property type="protein sequence ID" value="CAE2198291.1"/>
    <property type="molecule type" value="Transcribed_RNA"/>
</dbReference>
<name>A0A6V4GK03_9EUKA</name>
<protein>
    <recommendedName>
        <fullName evidence="2">ASCH domain-containing protein</fullName>
    </recommendedName>
</protein>
<gene>
    <name evidence="1" type="ORF">CPOL0286_LOCUS3645</name>
</gene>
<sequence>MLKPKWLDLILDNVKDLEIRRTPGHTVVNERIWLCQSGSKAVFGYARVAAVMGPLTAEQWAELRPRHGVEGGWLYGTSTFAWVLTGAVRLQRPLPSIERKPGSIGTQVGPGF</sequence>
<proteinExistence type="predicted"/>
<dbReference type="SUPFAM" id="SSF88697">
    <property type="entry name" value="PUA domain-like"/>
    <property type="match status" value="1"/>
</dbReference>
<organism evidence="1">
    <name type="scientific">Prymnesium polylepis</name>
    <dbReference type="NCBI Taxonomy" id="72548"/>
    <lineage>
        <taxon>Eukaryota</taxon>
        <taxon>Haptista</taxon>
        <taxon>Haptophyta</taxon>
        <taxon>Prymnesiophyceae</taxon>
        <taxon>Prymnesiales</taxon>
        <taxon>Prymnesiaceae</taxon>
        <taxon>Prymnesium</taxon>
    </lineage>
</organism>